<name>A0ABQ6ATI5_9BRAD</name>
<dbReference type="InterPro" id="IPR010169">
    <property type="entry name" value="AcOrn-deacetyl"/>
</dbReference>
<evidence type="ECO:0000256" key="5">
    <source>
        <dbReference type="ARBA" id="ARBA00022605"/>
    </source>
</evidence>
<evidence type="ECO:0000256" key="9">
    <source>
        <dbReference type="ARBA" id="ARBA00023285"/>
    </source>
</evidence>
<dbReference type="RefSeq" id="WP_284262317.1">
    <property type="nucleotide sequence ID" value="NZ_BSOW01000003.1"/>
</dbReference>
<reference evidence="12" key="1">
    <citation type="journal article" date="2019" name="Int. J. Syst. Evol. Microbiol.">
        <title>The Global Catalogue of Microorganisms (GCM) 10K type strain sequencing project: providing services to taxonomists for standard genome sequencing and annotation.</title>
        <authorList>
            <consortium name="The Broad Institute Genomics Platform"/>
            <consortium name="The Broad Institute Genome Sequencing Center for Infectious Disease"/>
            <person name="Wu L."/>
            <person name="Ma J."/>
        </authorList>
    </citation>
    <scope>NUCLEOTIDE SEQUENCE [LARGE SCALE GENOMIC DNA]</scope>
    <source>
        <strain evidence="12">NBRC 102520</strain>
    </source>
</reference>
<keyword evidence="5" id="KW-0028">Amino-acid biosynthesis</keyword>
<dbReference type="NCBIfam" id="NF005710">
    <property type="entry name" value="PRK07522.1"/>
    <property type="match status" value="1"/>
</dbReference>
<keyword evidence="3" id="KW-0963">Cytoplasm</keyword>
<evidence type="ECO:0000256" key="1">
    <source>
        <dbReference type="ARBA" id="ARBA00001947"/>
    </source>
</evidence>
<dbReference type="PROSITE" id="PS00759">
    <property type="entry name" value="ARGE_DAPE_CPG2_2"/>
    <property type="match status" value="1"/>
</dbReference>
<gene>
    <name evidence="11" type="ORF">GCM10007857_12510</name>
</gene>
<evidence type="ECO:0000313" key="12">
    <source>
        <dbReference type="Proteomes" id="UP001156905"/>
    </source>
</evidence>
<keyword evidence="9" id="KW-0170">Cobalt</keyword>
<accession>A0ABQ6ATI5</accession>
<dbReference type="SUPFAM" id="SSF53187">
    <property type="entry name" value="Zn-dependent exopeptidases"/>
    <property type="match status" value="1"/>
</dbReference>
<evidence type="ECO:0000259" key="10">
    <source>
        <dbReference type="Pfam" id="PF07687"/>
    </source>
</evidence>
<dbReference type="InterPro" id="IPR011650">
    <property type="entry name" value="Peptidase_M20_dimer"/>
</dbReference>
<keyword evidence="6" id="KW-0479">Metal-binding</keyword>
<dbReference type="PANTHER" id="PTHR43808:SF31">
    <property type="entry name" value="N-ACETYL-L-CITRULLINE DEACETYLASE"/>
    <property type="match status" value="1"/>
</dbReference>
<comment type="cofactor">
    <cofactor evidence="1">
        <name>Zn(2+)</name>
        <dbReference type="ChEBI" id="CHEBI:29105"/>
    </cofactor>
</comment>
<organism evidence="11 12">
    <name type="scientific">Bradyrhizobium iriomotense</name>
    <dbReference type="NCBI Taxonomy" id="441950"/>
    <lineage>
        <taxon>Bacteria</taxon>
        <taxon>Pseudomonadati</taxon>
        <taxon>Pseudomonadota</taxon>
        <taxon>Alphaproteobacteria</taxon>
        <taxon>Hyphomicrobiales</taxon>
        <taxon>Nitrobacteraceae</taxon>
        <taxon>Bradyrhizobium</taxon>
    </lineage>
</organism>
<dbReference type="PANTHER" id="PTHR43808">
    <property type="entry name" value="ACETYLORNITHINE DEACETYLASE"/>
    <property type="match status" value="1"/>
</dbReference>
<comment type="caution">
    <text evidence="11">The sequence shown here is derived from an EMBL/GenBank/DDBJ whole genome shotgun (WGS) entry which is preliminary data.</text>
</comment>
<evidence type="ECO:0000256" key="3">
    <source>
        <dbReference type="ARBA" id="ARBA00022490"/>
    </source>
</evidence>
<comment type="similarity">
    <text evidence="2">Belongs to the peptidase M20A family. ArgE subfamily.</text>
</comment>
<evidence type="ECO:0000313" key="11">
    <source>
        <dbReference type="EMBL" id="GLR84541.1"/>
    </source>
</evidence>
<dbReference type="Pfam" id="PF07687">
    <property type="entry name" value="M20_dimer"/>
    <property type="match status" value="1"/>
</dbReference>
<evidence type="ECO:0000256" key="4">
    <source>
        <dbReference type="ARBA" id="ARBA00022571"/>
    </source>
</evidence>
<evidence type="ECO:0000256" key="2">
    <source>
        <dbReference type="ARBA" id="ARBA00005691"/>
    </source>
</evidence>
<dbReference type="Proteomes" id="UP001156905">
    <property type="component" value="Unassembled WGS sequence"/>
</dbReference>
<dbReference type="CDD" id="cd03894">
    <property type="entry name" value="M20_ArgE"/>
    <property type="match status" value="1"/>
</dbReference>
<dbReference type="Gene3D" id="3.40.630.10">
    <property type="entry name" value="Zn peptidases"/>
    <property type="match status" value="1"/>
</dbReference>
<keyword evidence="12" id="KW-1185">Reference proteome</keyword>
<keyword evidence="8" id="KW-0862">Zinc</keyword>
<dbReference type="Pfam" id="PF01546">
    <property type="entry name" value="Peptidase_M20"/>
    <property type="match status" value="1"/>
</dbReference>
<protein>
    <submittedName>
        <fullName evidence="11">Acetylornithine deacetylase</fullName>
    </submittedName>
</protein>
<dbReference type="SUPFAM" id="SSF55031">
    <property type="entry name" value="Bacterial exopeptidase dimerisation domain"/>
    <property type="match status" value="1"/>
</dbReference>
<proteinExistence type="inferred from homology"/>
<dbReference type="NCBIfam" id="TIGR01892">
    <property type="entry name" value="AcOrn-deacetyl"/>
    <property type="match status" value="1"/>
</dbReference>
<dbReference type="InterPro" id="IPR001261">
    <property type="entry name" value="ArgE/DapE_CS"/>
</dbReference>
<feature type="domain" description="Peptidase M20 dimerisation" evidence="10">
    <location>
        <begin position="175"/>
        <end position="285"/>
    </location>
</feature>
<keyword evidence="4" id="KW-0055">Arginine biosynthesis</keyword>
<dbReference type="InterPro" id="IPR036264">
    <property type="entry name" value="Bact_exopeptidase_dim_dom"/>
</dbReference>
<sequence length="390" mass="42242">MPSQRPDRIRKLLTDLVAFDTVSDRSNLALIAYIESYLASLGISGQRIVDETGQKASLWVTIGPNDRPGFVLSGHTDVVPVAGQTWTHDPFKLIERDGRLYGRGATDMKGFVAVCLAMVPDMIEARLKTPIHLAISYDEEVGCVGVRPMLREVAKRPVKPLGCFVGEPTEMKVIIGHKGKHGVRATFRGLARHSSIAPDGVNAIEYAAELITEIRRRAVQLAARRSQDGLYDVPHSTLLTSIVHGGAALNIVPDICTVEFECRGIGITESREVTDAIVAWAKAEIEPAMKKRHSDCGIDFEEILDYPALDTQADLAIVTLAKKLAGRNDHAKVAFGTEASLFASMADIPSVVIGPGAIAQAHTPDEFVEMSELEKCGDFVARLIAHCATA</sequence>
<dbReference type="InterPro" id="IPR050072">
    <property type="entry name" value="Peptidase_M20A"/>
</dbReference>
<evidence type="ECO:0000256" key="6">
    <source>
        <dbReference type="ARBA" id="ARBA00022723"/>
    </source>
</evidence>
<keyword evidence="7" id="KW-0378">Hydrolase</keyword>
<dbReference type="EMBL" id="BSOW01000003">
    <property type="protein sequence ID" value="GLR84541.1"/>
    <property type="molecule type" value="Genomic_DNA"/>
</dbReference>
<evidence type="ECO:0000256" key="8">
    <source>
        <dbReference type="ARBA" id="ARBA00022833"/>
    </source>
</evidence>
<dbReference type="InterPro" id="IPR002933">
    <property type="entry name" value="Peptidase_M20"/>
</dbReference>
<evidence type="ECO:0000256" key="7">
    <source>
        <dbReference type="ARBA" id="ARBA00022801"/>
    </source>
</evidence>
<dbReference type="Gene3D" id="3.30.70.360">
    <property type="match status" value="1"/>
</dbReference>